<dbReference type="AlphaFoldDB" id="A0A9D4BW96"/>
<sequence>MHTILCVIPRPKVPNRNRATFRPVNAKCEEKYVVTMCAPIAVIVDIVIKETCS</sequence>
<dbReference type="EMBL" id="JAIWYP010000014">
    <property type="protein sequence ID" value="KAH3712430.1"/>
    <property type="molecule type" value="Genomic_DNA"/>
</dbReference>
<reference evidence="1" key="2">
    <citation type="submission" date="2020-11" db="EMBL/GenBank/DDBJ databases">
        <authorList>
            <person name="McCartney M.A."/>
            <person name="Auch B."/>
            <person name="Kono T."/>
            <person name="Mallez S."/>
            <person name="Becker A."/>
            <person name="Gohl D.M."/>
            <person name="Silverstein K.A.T."/>
            <person name="Koren S."/>
            <person name="Bechman K.B."/>
            <person name="Herman A."/>
            <person name="Abrahante J.E."/>
            <person name="Garbe J."/>
        </authorList>
    </citation>
    <scope>NUCLEOTIDE SEQUENCE</scope>
    <source>
        <strain evidence="1">Duluth1</strain>
        <tissue evidence="1">Whole animal</tissue>
    </source>
</reference>
<dbReference type="Proteomes" id="UP000828390">
    <property type="component" value="Unassembled WGS sequence"/>
</dbReference>
<name>A0A9D4BW96_DREPO</name>
<organism evidence="1 2">
    <name type="scientific">Dreissena polymorpha</name>
    <name type="common">Zebra mussel</name>
    <name type="synonym">Mytilus polymorpha</name>
    <dbReference type="NCBI Taxonomy" id="45954"/>
    <lineage>
        <taxon>Eukaryota</taxon>
        <taxon>Metazoa</taxon>
        <taxon>Spiralia</taxon>
        <taxon>Lophotrochozoa</taxon>
        <taxon>Mollusca</taxon>
        <taxon>Bivalvia</taxon>
        <taxon>Autobranchia</taxon>
        <taxon>Heteroconchia</taxon>
        <taxon>Euheterodonta</taxon>
        <taxon>Imparidentia</taxon>
        <taxon>Neoheterodontei</taxon>
        <taxon>Myida</taxon>
        <taxon>Dreissenoidea</taxon>
        <taxon>Dreissenidae</taxon>
        <taxon>Dreissena</taxon>
    </lineage>
</organism>
<evidence type="ECO:0000313" key="1">
    <source>
        <dbReference type="EMBL" id="KAH3712430.1"/>
    </source>
</evidence>
<proteinExistence type="predicted"/>
<accession>A0A9D4BW96</accession>
<keyword evidence="2" id="KW-1185">Reference proteome</keyword>
<protein>
    <submittedName>
        <fullName evidence="1">Uncharacterized protein</fullName>
    </submittedName>
</protein>
<gene>
    <name evidence="1" type="ORF">DPMN_072130</name>
</gene>
<reference evidence="1" key="1">
    <citation type="journal article" date="2019" name="bioRxiv">
        <title>The Genome of the Zebra Mussel, Dreissena polymorpha: A Resource for Invasive Species Research.</title>
        <authorList>
            <person name="McCartney M.A."/>
            <person name="Auch B."/>
            <person name="Kono T."/>
            <person name="Mallez S."/>
            <person name="Zhang Y."/>
            <person name="Obille A."/>
            <person name="Becker A."/>
            <person name="Abrahante J.E."/>
            <person name="Garbe J."/>
            <person name="Badalamenti J.P."/>
            <person name="Herman A."/>
            <person name="Mangelson H."/>
            <person name="Liachko I."/>
            <person name="Sullivan S."/>
            <person name="Sone E.D."/>
            <person name="Koren S."/>
            <person name="Silverstein K.A.T."/>
            <person name="Beckman K.B."/>
            <person name="Gohl D.M."/>
        </authorList>
    </citation>
    <scope>NUCLEOTIDE SEQUENCE</scope>
    <source>
        <strain evidence="1">Duluth1</strain>
        <tissue evidence="1">Whole animal</tissue>
    </source>
</reference>
<evidence type="ECO:0000313" key="2">
    <source>
        <dbReference type="Proteomes" id="UP000828390"/>
    </source>
</evidence>
<comment type="caution">
    <text evidence="1">The sequence shown here is derived from an EMBL/GenBank/DDBJ whole genome shotgun (WGS) entry which is preliminary data.</text>
</comment>